<comment type="caution">
    <text evidence="3">The sequence shown here is derived from an EMBL/GenBank/DDBJ whole genome shotgun (WGS) entry which is preliminary data.</text>
</comment>
<keyword evidence="4" id="KW-1185">Reference proteome</keyword>
<evidence type="ECO:0000259" key="2">
    <source>
        <dbReference type="Pfam" id="PF16344"/>
    </source>
</evidence>
<organism evidence="3 4">
    <name type="scientific">Aquimarina rubra</name>
    <dbReference type="NCBI Taxonomy" id="1920033"/>
    <lineage>
        <taxon>Bacteria</taxon>
        <taxon>Pseudomonadati</taxon>
        <taxon>Bacteroidota</taxon>
        <taxon>Flavobacteriia</taxon>
        <taxon>Flavobacteriales</taxon>
        <taxon>Flavobacteriaceae</taxon>
        <taxon>Aquimarina</taxon>
    </lineage>
</organism>
<dbReference type="Proteomes" id="UP001597319">
    <property type="component" value="Unassembled WGS sequence"/>
</dbReference>
<dbReference type="PANTHER" id="PTHR30273">
    <property type="entry name" value="PERIPLASMIC SIGNAL SENSOR AND SIGMA FACTOR ACTIVATOR FECR-RELATED"/>
    <property type="match status" value="1"/>
</dbReference>
<dbReference type="PIRSF" id="PIRSF018266">
    <property type="entry name" value="FecR"/>
    <property type="match status" value="1"/>
</dbReference>
<dbReference type="Gene3D" id="2.60.120.1440">
    <property type="match status" value="1"/>
</dbReference>
<dbReference type="InterPro" id="IPR032508">
    <property type="entry name" value="FecR_C"/>
</dbReference>
<evidence type="ECO:0000313" key="4">
    <source>
        <dbReference type="Proteomes" id="UP001597319"/>
    </source>
</evidence>
<dbReference type="PANTHER" id="PTHR30273:SF2">
    <property type="entry name" value="PROTEIN FECR"/>
    <property type="match status" value="1"/>
</dbReference>
<sequence length="318" mass="36516">MEPLKITETELWEYISKTADGSTNHKVERWMNSSDFDEALYIKITAIYNHTLEKDPTVEEAKKRFFNTVTPKTAVWKEMLKYAAILIVVISGTYFYNTISSNRNEIVVQTTFGEQRSIELSDGSKVWLNASSTLSYNTETPRTLYLEGEGFFEVAKDTLHAFTVTTPDHITVKALGTSFNVKSYIDGAITETKLLTGKVEVTSDTHFKESVFMIPDEKVTFYKNTKEVVKSKMDLYESEIAWKEGKIQFENKTFKEIAIDLKAQFGKQIRFSNEDIASSKFTGSFDHKTPISEIFEILKISKEFTYKLNTTTNEWIIE</sequence>
<protein>
    <submittedName>
        <fullName evidence="3">FecR family protein</fullName>
    </submittedName>
</protein>
<accession>A0ABW5LKH3</accession>
<evidence type="ECO:0000259" key="1">
    <source>
        <dbReference type="Pfam" id="PF04773"/>
    </source>
</evidence>
<dbReference type="RefSeq" id="WP_378294136.1">
    <property type="nucleotide sequence ID" value="NZ_JBHULE010000019.1"/>
</dbReference>
<feature type="domain" description="Protein FecR C-terminal" evidence="2">
    <location>
        <begin position="247"/>
        <end position="310"/>
    </location>
</feature>
<proteinExistence type="predicted"/>
<gene>
    <name evidence="3" type="ORF">ACFSR1_16585</name>
</gene>
<feature type="domain" description="FecR protein" evidence="1">
    <location>
        <begin position="108"/>
        <end position="200"/>
    </location>
</feature>
<dbReference type="EMBL" id="JBHULE010000019">
    <property type="protein sequence ID" value="MFD2564299.1"/>
    <property type="molecule type" value="Genomic_DNA"/>
</dbReference>
<name>A0ABW5LKH3_9FLAO</name>
<dbReference type="Gene3D" id="3.55.50.30">
    <property type="match status" value="1"/>
</dbReference>
<dbReference type="Pfam" id="PF16344">
    <property type="entry name" value="FecR_C"/>
    <property type="match status" value="1"/>
</dbReference>
<dbReference type="InterPro" id="IPR012373">
    <property type="entry name" value="Ferrdict_sens_TM"/>
</dbReference>
<dbReference type="Pfam" id="PF04773">
    <property type="entry name" value="FecR"/>
    <property type="match status" value="1"/>
</dbReference>
<evidence type="ECO:0000313" key="3">
    <source>
        <dbReference type="EMBL" id="MFD2564299.1"/>
    </source>
</evidence>
<reference evidence="4" key="1">
    <citation type="journal article" date="2019" name="Int. J. Syst. Evol. Microbiol.">
        <title>The Global Catalogue of Microorganisms (GCM) 10K type strain sequencing project: providing services to taxonomists for standard genome sequencing and annotation.</title>
        <authorList>
            <consortium name="The Broad Institute Genomics Platform"/>
            <consortium name="The Broad Institute Genome Sequencing Center for Infectious Disease"/>
            <person name="Wu L."/>
            <person name="Ma J."/>
        </authorList>
    </citation>
    <scope>NUCLEOTIDE SEQUENCE [LARGE SCALE GENOMIC DNA]</scope>
    <source>
        <strain evidence="4">KCTC 52274</strain>
    </source>
</reference>
<dbReference type="InterPro" id="IPR006860">
    <property type="entry name" value="FecR"/>
</dbReference>